<gene>
    <name evidence="3" type="ORF">AX760_07640</name>
</gene>
<dbReference type="InterPro" id="IPR002048">
    <property type="entry name" value="EF_hand_dom"/>
</dbReference>
<dbReference type="EMBL" id="LSRP01000140">
    <property type="protein sequence ID" value="OJF90484.1"/>
    <property type="molecule type" value="Genomic_DNA"/>
</dbReference>
<dbReference type="AlphaFoldDB" id="A0A657LME6"/>
<comment type="caution">
    <text evidence="3">The sequence shown here is derived from an EMBL/GenBank/DDBJ whole genome shotgun (WGS) entry which is preliminary data.</text>
</comment>
<dbReference type="PROSITE" id="PS50222">
    <property type="entry name" value="EF_HAND_2"/>
    <property type="match status" value="2"/>
</dbReference>
<dbReference type="RefSeq" id="WP_071835539.1">
    <property type="nucleotide sequence ID" value="NZ_LSRP01000140.1"/>
</dbReference>
<dbReference type="Proteomes" id="UP000182661">
    <property type="component" value="Unassembled WGS sequence"/>
</dbReference>
<organism evidence="3 4">
    <name type="scientific">Pararhizobium antarcticum</name>
    <dbReference type="NCBI Taxonomy" id="1798805"/>
    <lineage>
        <taxon>Bacteria</taxon>
        <taxon>Pseudomonadati</taxon>
        <taxon>Pseudomonadota</taxon>
        <taxon>Alphaproteobacteria</taxon>
        <taxon>Hyphomicrobiales</taxon>
        <taxon>Rhizobiaceae</taxon>
        <taxon>Rhizobium/Agrobacterium group</taxon>
        <taxon>Pararhizobium</taxon>
    </lineage>
</organism>
<dbReference type="Pfam" id="PF13202">
    <property type="entry name" value="EF-hand_5"/>
    <property type="match status" value="3"/>
</dbReference>
<feature type="signal peptide" evidence="1">
    <location>
        <begin position="1"/>
        <end position="21"/>
    </location>
</feature>
<feature type="domain" description="EF-hand" evidence="2">
    <location>
        <begin position="144"/>
        <end position="173"/>
    </location>
</feature>
<keyword evidence="4" id="KW-1185">Reference proteome</keyword>
<proteinExistence type="predicted"/>
<evidence type="ECO:0000256" key="1">
    <source>
        <dbReference type="SAM" id="SignalP"/>
    </source>
</evidence>
<evidence type="ECO:0000259" key="2">
    <source>
        <dbReference type="PROSITE" id="PS50222"/>
    </source>
</evidence>
<evidence type="ECO:0000313" key="4">
    <source>
        <dbReference type="Proteomes" id="UP000182661"/>
    </source>
</evidence>
<dbReference type="Pfam" id="PF13833">
    <property type="entry name" value="EF-hand_8"/>
    <property type="match status" value="1"/>
</dbReference>
<sequence>MQKQALLLGFIAASIAVTGFAASSYAAREKRAPEQRAEMMIKRMDTNKDNKVSLDEMQARVSTVFTTFDADKNGQVSRDEIKVRREAFRDARKAWREAKNEAGADKDKAMENLHEARPGMFPGLRGKGFARADADKNGSLSLQEVSTVTETMFKRRDKNGDGFIDASDFTKKI</sequence>
<dbReference type="InterPro" id="IPR018247">
    <property type="entry name" value="EF_Hand_1_Ca_BS"/>
</dbReference>
<keyword evidence="1" id="KW-0732">Signal</keyword>
<evidence type="ECO:0000313" key="3">
    <source>
        <dbReference type="EMBL" id="OJF90484.1"/>
    </source>
</evidence>
<dbReference type="InterPro" id="IPR011992">
    <property type="entry name" value="EF-hand-dom_pair"/>
</dbReference>
<dbReference type="SUPFAM" id="SSF47473">
    <property type="entry name" value="EF-hand"/>
    <property type="match status" value="1"/>
</dbReference>
<dbReference type="PROSITE" id="PS00018">
    <property type="entry name" value="EF_HAND_1"/>
    <property type="match status" value="3"/>
</dbReference>
<dbReference type="Gene3D" id="1.10.238.10">
    <property type="entry name" value="EF-hand"/>
    <property type="match status" value="2"/>
</dbReference>
<feature type="chain" id="PRO_5024840411" description="EF-hand domain-containing protein" evidence="1">
    <location>
        <begin position="22"/>
        <end position="173"/>
    </location>
</feature>
<name>A0A657LME6_9HYPH</name>
<dbReference type="GO" id="GO:0005509">
    <property type="term" value="F:calcium ion binding"/>
    <property type="evidence" value="ECO:0007669"/>
    <property type="project" value="InterPro"/>
</dbReference>
<accession>A0A657LME6</accession>
<protein>
    <recommendedName>
        <fullName evidence="2">EF-hand domain-containing protein</fullName>
    </recommendedName>
</protein>
<feature type="domain" description="EF-hand" evidence="2">
    <location>
        <begin position="32"/>
        <end position="67"/>
    </location>
</feature>
<reference evidence="3 4" key="1">
    <citation type="submission" date="2016-02" db="EMBL/GenBank/DDBJ databases">
        <title>Genome sequencing of a beta-galactosidase producing bacteria Rhizobium sp. 59.</title>
        <authorList>
            <person name="Wang D."/>
            <person name="Kot W."/>
            <person name="Qin Y."/>
            <person name="Hansen L."/>
            <person name="Naqvi K."/>
            <person name="Rensing C."/>
        </authorList>
    </citation>
    <scope>NUCLEOTIDE SEQUENCE [LARGE SCALE GENOMIC DNA]</scope>
    <source>
        <strain evidence="3 4">59</strain>
    </source>
</reference>